<comment type="caution">
    <text evidence="3">The sequence shown here is derived from an EMBL/GenBank/DDBJ whole genome shotgun (WGS) entry which is preliminary data.</text>
</comment>
<feature type="domain" description="PAS" evidence="2">
    <location>
        <begin position="249"/>
        <end position="299"/>
    </location>
</feature>
<organism evidence="3 4">
    <name type="scientific">Polaribacter glomeratus</name>
    <dbReference type="NCBI Taxonomy" id="102"/>
    <lineage>
        <taxon>Bacteria</taxon>
        <taxon>Pseudomonadati</taxon>
        <taxon>Bacteroidota</taxon>
        <taxon>Flavobacteriia</taxon>
        <taxon>Flavobacteriales</taxon>
        <taxon>Flavobacteriaceae</taxon>
    </lineage>
</organism>
<feature type="transmembrane region" description="Helical" evidence="1">
    <location>
        <begin position="136"/>
        <end position="153"/>
    </location>
</feature>
<protein>
    <recommendedName>
        <fullName evidence="2">PAS domain-containing protein</fullName>
    </recommendedName>
</protein>
<dbReference type="SMART" id="SM00091">
    <property type="entry name" value="PAS"/>
    <property type="match status" value="1"/>
</dbReference>
<dbReference type="PANTHER" id="PTHR44757">
    <property type="entry name" value="DIGUANYLATE CYCLASE DGCP"/>
    <property type="match status" value="1"/>
</dbReference>
<dbReference type="Gene3D" id="3.30.450.20">
    <property type="entry name" value="PAS domain"/>
    <property type="match status" value="1"/>
</dbReference>
<evidence type="ECO:0000313" key="4">
    <source>
        <dbReference type="Proteomes" id="UP000239068"/>
    </source>
</evidence>
<feature type="transmembrane region" description="Helical" evidence="1">
    <location>
        <begin position="174"/>
        <end position="195"/>
    </location>
</feature>
<name>A0A2S7WX85_9FLAO</name>
<dbReference type="SUPFAM" id="SSF55785">
    <property type="entry name" value="PYP-like sensor domain (PAS domain)"/>
    <property type="match status" value="1"/>
</dbReference>
<keyword evidence="4" id="KW-1185">Reference proteome</keyword>
<dbReference type="AlphaFoldDB" id="A0A2S7WX85"/>
<evidence type="ECO:0000259" key="2">
    <source>
        <dbReference type="PROSITE" id="PS50112"/>
    </source>
</evidence>
<feature type="transmembrane region" description="Helical" evidence="1">
    <location>
        <begin position="207"/>
        <end position="227"/>
    </location>
</feature>
<evidence type="ECO:0000256" key="1">
    <source>
        <dbReference type="SAM" id="Phobius"/>
    </source>
</evidence>
<dbReference type="EMBL" id="MSCM01000001">
    <property type="protein sequence ID" value="PQJ82188.1"/>
    <property type="molecule type" value="Genomic_DNA"/>
</dbReference>
<gene>
    <name evidence="3" type="ORF">BTO16_06190</name>
</gene>
<dbReference type="InterPro" id="IPR035965">
    <property type="entry name" value="PAS-like_dom_sf"/>
</dbReference>
<reference evidence="3 4" key="1">
    <citation type="submission" date="2016-12" db="EMBL/GenBank/DDBJ databases">
        <title>Trade-off between light-utilization and light-protection in marine flavobacteria.</title>
        <authorList>
            <person name="Kumagai Y."/>
            <person name="Yoshizawa S."/>
            <person name="Kogure K."/>
            <person name="Iwasaki W."/>
        </authorList>
    </citation>
    <scope>NUCLEOTIDE SEQUENCE [LARGE SCALE GENOMIC DNA]</scope>
    <source>
        <strain evidence="3 4">ATCC 43844</strain>
    </source>
</reference>
<feature type="transmembrane region" description="Helical" evidence="1">
    <location>
        <begin position="105"/>
        <end position="124"/>
    </location>
</feature>
<dbReference type="Proteomes" id="UP000239068">
    <property type="component" value="Unassembled WGS sequence"/>
</dbReference>
<dbReference type="PANTHER" id="PTHR44757:SF2">
    <property type="entry name" value="BIOFILM ARCHITECTURE MAINTENANCE PROTEIN MBAA"/>
    <property type="match status" value="1"/>
</dbReference>
<dbReference type="InterPro" id="IPR052155">
    <property type="entry name" value="Biofilm_reg_signaling"/>
</dbReference>
<keyword evidence="1" id="KW-0812">Transmembrane</keyword>
<evidence type="ECO:0000313" key="3">
    <source>
        <dbReference type="EMBL" id="PQJ82188.1"/>
    </source>
</evidence>
<dbReference type="PROSITE" id="PS50112">
    <property type="entry name" value="PAS"/>
    <property type="match status" value="1"/>
</dbReference>
<dbReference type="Pfam" id="PF13426">
    <property type="entry name" value="PAS_9"/>
    <property type="match status" value="1"/>
</dbReference>
<accession>A0A2S7WX85</accession>
<dbReference type="CDD" id="cd00130">
    <property type="entry name" value="PAS"/>
    <property type="match status" value="1"/>
</dbReference>
<keyword evidence="1" id="KW-1133">Transmembrane helix</keyword>
<feature type="transmembrane region" description="Helical" evidence="1">
    <location>
        <begin position="74"/>
        <end position="93"/>
    </location>
</feature>
<dbReference type="NCBIfam" id="TIGR00229">
    <property type="entry name" value="sensory_box"/>
    <property type="match status" value="1"/>
</dbReference>
<keyword evidence="1" id="KW-0472">Membrane</keyword>
<sequence>MKLNTAFVLLFAGINLIIFNFEDKIYIKIYKLLSITTILIGLITLFANAGFYFFDIDNFLINDVFHEINPGRMSPTSSICAVLIGISFLRFKSNNTVFLKLSNHTSKIASIISLISLISYILIIPQENKIPIFKTMSLHTSILFFVISLELMFRRKKSIFNKLFFSTYLGSKNFRSALPLIIIYPIVISNLLLLGFAENWISADAGILIYTVIIIPVAILYVSRFALNINFIEKERKILDMKLEAHNLNLNNFNKALDLIATMAVTNKQGVITYVNDSFCEISQYSKKELIGSTFKIIHSGYHEPAFFKKMQETMKTGEIWSGQIKNKAKDNSFYWVDAKIIPFKNRKKEITGYIHIIQETSTETKPNNMIS</sequence>
<proteinExistence type="predicted"/>
<dbReference type="InterPro" id="IPR000014">
    <property type="entry name" value="PAS"/>
</dbReference>
<feature type="transmembrane region" description="Helical" evidence="1">
    <location>
        <begin position="6"/>
        <end position="21"/>
    </location>
</feature>
<feature type="transmembrane region" description="Helical" evidence="1">
    <location>
        <begin position="33"/>
        <end position="54"/>
    </location>
</feature>